<protein>
    <submittedName>
        <fullName evidence="1">Retropepsin-like aspartic protease</fullName>
        <ecNumber evidence="1">3.4.23.-</ecNumber>
    </submittedName>
</protein>
<dbReference type="GO" id="GO:0016787">
    <property type="term" value="F:hydrolase activity"/>
    <property type="evidence" value="ECO:0007669"/>
    <property type="project" value="UniProtKB-KW"/>
</dbReference>
<evidence type="ECO:0000313" key="2">
    <source>
        <dbReference type="Proteomes" id="UP001465426"/>
    </source>
</evidence>
<accession>A0ABV1F615</accession>
<keyword evidence="1" id="KW-0378">Hydrolase</keyword>
<organism evidence="1 2">
    <name type="scientific">Niallia hominis</name>
    <dbReference type="NCBI Taxonomy" id="3133173"/>
    <lineage>
        <taxon>Bacteria</taxon>
        <taxon>Bacillati</taxon>
        <taxon>Bacillota</taxon>
        <taxon>Bacilli</taxon>
        <taxon>Bacillales</taxon>
        <taxon>Bacillaceae</taxon>
        <taxon>Niallia</taxon>
    </lineage>
</organism>
<comment type="caution">
    <text evidence="1">The sequence shown here is derived from an EMBL/GenBank/DDBJ whole genome shotgun (WGS) entry which is preliminary data.</text>
</comment>
<dbReference type="InterPro" id="IPR021109">
    <property type="entry name" value="Peptidase_aspartic_dom_sf"/>
</dbReference>
<sequence length="139" mass="15473">MNDIIIDTGSSHTVISPDILEEIGVVYEYGDNIYEAYGIGGSVPFYTKIMDEIQIDTFIVKDIEVDVGILPKDHKGLLGLDILLTYNFIRPSTFISSLYKAIILYLRIYLQKNNLQFPLANKNAIKLGSGLASLIPFAV</sequence>
<dbReference type="EMBL" id="JBBMFN010000073">
    <property type="protein sequence ID" value="MEQ2468008.1"/>
    <property type="molecule type" value="Genomic_DNA"/>
</dbReference>
<gene>
    <name evidence="1" type="ORF">WMO63_20315</name>
</gene>
<evidence type="ECO:0000313" key="1">
    <source>
        <dbReference type="EMBL" id="MEQ2468008.1"/>
    </source>
</evidence>
<reference evidence="1 2" key="1">
    <citation type="submission" date="2024-03" db="EMBL/GenBank/DDBJ databases">
        <title>Human intestinal bacterial collection.</title>
        <authorList>
            <person name="Pauvert C."/>
            <person name="Hitch T.C.A."/>
            <person name="Clavel T."/>
        </authorList>
    </citation>
    <scope>NUCLEOTIDE SEQUENCE [LARGE SCALE GENOMIC DNA]</scope>
    <source>
        <strain evidence="1 2">CLA-SR-H024</strain>
    </source>
</reference>
<dbReference type="SUPFAM" id="SSF50630">
    <property type="entry name" value="Acid proteases"/>
    <property type="match status" value="1"/>
</dbReference>
<keyword evidence="2" id="KW-1185">Reference proteome</keyword>
<dbReference type="CDD" id="cd05483">
    <property type="entry name" value="retropepsin_like_bacteria"/>
    <property type="match status" value="1"/>
</dbReference>
<dbReference type="Pfam" id="PF13650">
    <property type="entry name" value="Asp_protease_2"/>
    <property type="match status" value="1"/>
</dbReference>
<dbReference type="InterPro" id="IPR034122">
    <property type="entry name" value="Retropepsin-like_bacterial"/>
</dbReference>
<dbReference type="Proteomes" id="UP001465426">
    <property type="component" value="Unassembled WGS sequence"/>
</dbReference>
<name>A0ABV1F615_9BACI</name>
<proteinExistence type="predicted"/>
<dbReference type="EC" id="3.4.23.-" evidence="1"/>
<dbReference type="Gene3D" id="2.40.70.10">
    <property type="entry name" value="Acid Proteases"/>
    <property type="match status" value="1"/>
</dbReference>